<dbReference type="EMBL" id="JBHZOL010000044">
    <property type="protein sequence ID" value="MFE4105991.1"/>
    <property type="molecule type" value="Genomic_DNA"/>
</dbReference>
<evidence type="ECO:0000313" key="1">
    <source>
        <dbReference type="EMBL" id="MFE4105991.1"/>
    </source>
</evidence>
<accession>A0ABW6ICW1</accession>
<keyword evidence="2" id="KW-1185">Reference proteome</keyword>
<name>A0ABW6ICW1_9CYAN</name>
<organism evidence="1 2">
    <name type="scientific">Almyronema epifaneia S1</name>
    <dbReference type="NCBI Taxonomy" id="2991925"/>
    <lineage>
        <taxon>Bacteria</taxon>
        <taxon>Bacillati</taxon>
        <taxon>Cyanobacteriota</taxon>
        <taxon>Cyanophyceae</taxon>
        <taxon>Nodosilineales</taxon>
        <taxon>Nodosilineaceae</taxon>
        <taxon>Almyronema</taxon>
        <taxon>Almyronema epifaneia</taxon>
    </lineage>
</organism>
<reference evidence="1 2" key="1">
    <citation type="submission" date="2024-10" db="EMBL/GenBank/DDBJ databases">
        <authorList>
            <person name="Ratan Roy A."/>
            <person name="Morales Sandoval P.H."/>
            <person name="De Los Santos Villalobos S."/>
            <person name="Chakraborty S."/>
            <person name="Mukherjee J."/>
        </authorList>
    </citation>
    <scope>NUCLEOTIDE SEQUENCE [LARGE SCALE GENOMIC DNA]</scope>
    <source>
        <strain evidence="1 2">S1</strain>
    </source>
</reference>
<sequence>MTVLPAFTDSIQTEMAEQADAAYAERYLDGSTDAAFGRLPEYAHEAYLAGYVAKLKELPKDPDGRLIHYTPRQHFAFGYMDTPNPCSCDDEF</sequence>
<proteinExistence type="predicted"/>
<gene>
    <name evidence="1" type="ORF">ACFVKH_06880</name>
</gene>
<evidence type="ECO:0000313" key="2">
    <source>
        <dbReference type="Proteomes" id="UP001600165"/>
    </source>
</evidence>
<dbReference type="Proteomes" id="UP001600165">
    <property type="component" value="Unassembled WGS sequence"/>
</dbReference>
<comment type="caution">
    <text evidence="1">The sequence shown here is derived from an EMBL/GenBank/DDBJ whole genome shotgun (WGS) entry which is preliminary data.</text>
</comment>
<protein>
    <submittedName>
        <fullName evidence="1">Uncharacterized protein</fullName>
    </submittedName>
</protein>